<dbReference type="Proteomes" id="UP001561046">
    <property type="component" value="Unassembled WGS sequence"/>
</dbReference>
<evidence type="ECO:0000313" key="17">
    <source>
        <dbReference type="EMBL" id="MEX8191395.1"/>
    </source>
</evidence>
<accession>A0ABV3ZPM6</accession>
<keyword evidence="8 13" id="KW-0798">TonB box</keyword>
<dbReference type="InterPro" id="IPR039426">
    <property type="entry name" value="TonB-dep_rcpt-like"/>
</dbReference>
<evidence type="ECO:0000256" key="3">
    <source>
        <dbReference type="ARBA" id="ARBA00022448"/>
    </source>
</evidence>
<evidence type="ECO:0000259" key="15">
    <source>
        <dbReference type="Pfam" id="PF00593"/>
    </source>
</evidence>
<keyword evidence="7" id="KW-0406">Ion transport</keyword>
<dbReference type="EMBL" id="JBFYGN010000001">
    <property type="protein sequence ID" value="MEX8191395.1"/>
    <property type="molecule type" value="Genomic_DNA"/>
</dbReference>
<protein>
    <submittedName>
        <fullName evidence="17">TonB-dependent receptor</fullName>
    </submittedName>
</protein>
<keyword evidence="10 17" id="KW-0675">Receptor</keyword>
<keyword evidence="4 12" id="KW-1134">Transmembrane beta strand</keyword>
<evidence type="ECO:0000256" key="1">
    <source>
        <dbReference type="ARBA" id="ARBA00004571"/>
    </source>
</evidence>
<evidence type="ECO:0000313" key="18">
    <source>
        <dbReference type="Proteomes" id="UP001561046"/>
    </source>
</evidence>
<evidence type="ECO:0000256" key="13">
    <source>
        <dbReference type="RuleBase" id="RU003357"/>
    </source>
</evidence>
<evidence type="ECO:0000256" key="6">
    <source>
        <dbReference type="ARBA" id="ARBA00022729"/>
    </source>
</evidence>
<evidence type="ECO:0000256" key="8">
    <source>
        <dbReference type="ARBA" id="ARBA00023077"/>
    </source>
</evidence>
<evidence type="ECO:0000256" key="11">
    <source>
        <dbReference type="ARBA" id="ARBA00023237"/>
    </source>
</evidence>
<keyword evidence="9 12" id="KW-0472">Membrane</keyword>
<dbReference type="Pfam" id="PF00593">
    <property type="entry name" value="TonB_dep_Rec_b-barrel"/>
    <property type="match status" value="1"/>
</dbReference>
<evidence type="ECO:0000256" key="4">
    <source>
        <dbReference type="ARBA" id="ARBA00022452"/>
    </source>
</evidence>
<evidence type="ECO:0000256" key="7">
    <source>
        <dbReference type="ARBA" id="ARBA00023065"/>
    </source>
</evidence>
<dbReference type="Gene3D" id="2.170.130.10">
    <property type="entry name" value="TonB-dependent receptor, plug domain"/>
    <property type="match status" value="1"/>
</dbReference>
<feature type="chain" id="PRO_5046200559" evidence="14">
    <location>
        <begin position="40"/>
        <end position="637"/>
    </location>
</feature>
<dbReference type="PANTHER" id="PTHR30069:SF53">
    <property type="entry name" value="COLICIN I RECEPTOR-RELATED"/>
    <property type="match status" value="1"/>
</dbReference>
<dbReference type="PROSITE" id="PS52016">
    <property type="entry name" value="TONB_DEPENDENT_REC_3"/>
    <property type="match status" value="1"/>
</dbReference>
<reference evidence="17 18" key="1">
    <citation type="journal article" date="2013" name="Int. J. Syst. Evol. Microbiol.">
        <title>Comamonas guangdongensis sp. nov., isolated from subterranean forest sediment, and emended description of the genus Comamonas.</title>
        <authorList>
            <person name="Zhang J."/>
            <person name="Wang Y."/>
            <person name="Zhou S."/>
            <person name="Wu C."/>
            <person name="He J."/>
            <person name="Li F."/>
        </authorList>
    </citation>
    <scope>NUCLEOTIDE SEQUENCE [LARGE SCALE GENOMIC DNA]</scope>
    <source>
        <strain evidence="17 18">CCTCC AB2011133</strain>
    </source>
</reference>
<keyword evidence="18" id="KW-1185">Reference proteome</keyword>
<evidence type="ECO:0000256" key="2">
    <source>
        <dbReference type="ARBA" id="ARBA00009810"/>
    </source>
</evidence>
<keyword evidence="6 14" id="KW-0732">Signal</keyword>
<sequence length="637" mass="69099">MHSSSSLHPGGLPMAAAFSALLTWAAAAAMTLCSVTARAQSVVAGEQRMAETVVTATRSAISVDETLADVAVISQEQIESMAPVRSAAELLQRLAGGVQLSSNGGRGAAQSVFLRGTASTQTLLLIDGVRYGSATMAAPVLENLPLEMIERIEVVKGPASALYGSEAIGGVIQVFTKRGADAGKPFLGNASVTAGENGYKAASAGLRGAQGGFGYQIGLNRLVDHGFSATNPKAGPYTYNPDRDGFDQTSVNLGLGYALNSDWRVDTNFLQSEGRVHTDSGLGSNPYSDLKTRVAKLKLTGKVLADWTTYVSVGQSRDEQRNFGSPYGDSHFNTTQLEYKWDNEIRTMLGTVLAGAERLEQKVDVSSDYAVTRRSINAVFLGLNGSTGRHSWQGNVRRDDNSQFGGMTTYGLSYGYELIQGLRAYASHGKSMRAPSFNDLYYVDPSYPMYNGNPHLRPEEGRNNEIGLQWSQGIHRAKLLHFDNKVSNLIAFGSTGMSNLQGETRLKGWSLGYGLNVDGWGASLNYDYLDAKQADGRPVLRRAKNQFALNLDKRLGAWKLGGSLLHVSSRQDTDFNTYTTVTLPAYTTVDLYAEYRINPEWSLQARVANVANKHYETVYGFNQLGRAGYLTLKWAMR</sequence>
<feature type="domain" description="TonB-dependent receptor-like beta-barrel" evidence="15">
    <location>
        <begin position="209"/>
        <end position="610"/>
    </location>
</feature>
<dbReference type="Pfam" id="PF07715">
    <property type="entry name" value="Plug"/>
    <property type="match status" value="1"/>
</dbReference>
<dbReference type="Gene3D" id="2.40.170.20">
    <property type="entry name" value="TonB-dependent receptor, beta-barrel domain"/>
    <property type="match status" value="1"/>
</dbReference>
<dbReference type="RefSeq" id="WP_369336620.1">
    <property type="nucleotide sequence ID" value="NZ_JBFYGN010000001.1"/>
</dbReference>
<comment type="subcellular location">
    <subcellularLocation>
        <location evidence="1 12">Cell outer membrane</location>
        <topology evidence="1 12">Multi-pass membrane protein</topology>
    </subcellularLocation>
</comment>
<evidence type="ECO:0000256" key="10">
    <source>
        <dbReference type="ARBA" id="ARBA00023170"/>
    </source>
</evidence>
<dbReference type="InterPro" id="IPR012910">
    <property type="entry name" value="Plug_dom"/>
</dbReference>
<keyword evidence="3 12" id="KW-0813">Transport</keyword>
<dbReference type="SUPFAM" id="SSF56935">
    <property type="entry name" value="Porins"/>
    <property type="match status" value="1"/>
</dbReference>
<comment type="caution">
    <text evidence="17">The sequence shown here is derived from an EMBL/GenBank/DDBJ whole genome shotgun (WGS) entry which is preliminary data.</text>
</comment>
<keyword evidence="11 12" id="KW-0998">Cell outer membrane</keyword>
<dbReference type="InterPro" id="IPR037066">
    <property type="entry name" value="Plug_dom_sf"/>
</dbReference>
<evidence type="ECO:0000256" key="14">
    <source>
        <dbReference type="SAM" id="SignalP"/>
    </source>
</evidence>
<evidence type="ECO:0000256" key="5">
    <source>
        <dbReference type="ARBA" id="ARBA00022692"/>
    </source>
</evidence>
<gene>
    <name evidence="17" type="ORF">AB6724_00920</name>
</gene>
<dbReference type="CDD" id="cd01347">
    <property type="entry name" value="ligand_gated_channel"/>
    <property type="match status" value="1"/>
</dbReference>
<name>A0ABV3ZPM6_9BURK</name>
<organism evidence="17 18">
    <name type="scientific">Comamonas guangdongensis</name>
    <dbReference type="NCBI Taxonomy" id="510515"/>
    <lineage>
        <taxon>Bacteria</taxon>
        <taxon>Pseudomonadati</taxon>
        <taxon>Pseudomonadota</taxon>
        <taxon>Betaproteobacteria</taxon>
        <taxon>Burkholderiales</taxon>
        <taxon>Comamonadaceae</taxon>
        <taxon>Comamonas</taxon>
    </lineage>
</organism>
<dbReference type="InterPro" id="IPR000531">
    <property type="entry name" value="Beta-barrel_TonB"/>
</dbReference>
<dbReference type="PANTHER" id="PTHR30069">
    <property type="entry name" value="TONB-DEPENDENT OUTER MEMBRANE RECEPTOR"/>
    <property type="match status" value="1"/>
</dbReference>
<feature type="signal peptide" evidence="14">
    <location>
        <begin position="1"/>
        <end position="39"/>
    </location>
</feature>
<keyword evidence="5 12" id="KW-0812">Transmembrane</keyword>
<comment type="similarity">
    <text evidence="2 12 13">Belongs to the TonB-dependent receptor family.</text>
</comment>
<dbReference type="InterPro" id="IPR036942">
    <property type="entry name" value="Beta-barrel_TonB_sf"/>
</dbReference>
<proteinExistence type="inferred from homology"/>
<evidence type="ECO:0000256" key="12">
    <source>
        <dbReference type="PROSITE-ProRule" id="PRU01360"/>
    </source>
</evidence>
<evidence type="ECO:0000259" key="16">
    <source>
        <dbReference type="Pfam" id="PF07715"/>
    </source>
</evidence>
<evidence type="ECO:0000256" key="9">
    <source>
        <dbReference type="ARBA" id="ARBA00023136"/>
    </source>
</evidence>
<feature type="domain" description="TonB-dependent receptor plug" evidence="16">
    <location>
        <begin position="64"/>
        <end position="171"/>
    </location>
</feature>